<dbReference type="GO" id="GO:0020037">
    <property type="term" value="F:heme binding"/>
    <property type="evidence" value="ECO:0007669"/>
    <property type="project" value="InterPro"/>
</dbReference>
<comment type="pathway">
    <text evidence="2 19">Energy metabolism; oxidative phosphorylation.</text>
</comment>
<dbReference type="InterPro" id="IPR009056">
    <property type="entry name" value="Cyt_c-like_dom"/>
</dbReference>
<comment type="subunit">
    <text evidence="19">Component of the cbb3-type cytochrome c oxidase.</text>
</comment>
<evidence type="ECO:0000256" key="7">
    <source>
        <dbReference type="ARBA" id="ARBA00022617"/>
    </source>
</evidence>
<comment type="function">
    <text evidence="19">C-type cytochrome. Part of the cbb3-type cytochrome c oxidase complex.</text>
</comment>
<evidence type="ECO:0000256" key="14">
    <source>
        <dbReference type="ARBA" id="ARBA00022989"/>
    </source>
</evidence>
<keyword evidence="14" id="KW-1133">Transmembrane helix</keyword>
<dbReference type="GO" id="GO:0005886">
    <property type="term" value="C:plasma membrane"/>
    <property type="evidence" value="ECO:0007669"/>
    <property type="project" value="UniProtKB-SubCell"/>
</dbReference>
<evidence type="ECO:0000256" key="18">
    <source>
        <dbReference type="ARBA" id="ARBA00023136"/>
    </source>
</evidence>
<comment type="cofactor">
    <cofactor evidence="19 21">
        <name>heme c</name>
        <dbReference type="ChEBI" id="CHEBI:61717"/>
    </cofactor>
    <text evidence="19 21">Binds 2 heme C groups per subunit.</text>
</comment>
<comment type="subcellular location">
    <subcellularLocation>
        <location evidence="1 19">Cell inner membrane</location>
    </subcellularLocation>
</comment>
<keyword evidence="4 19" id="KW-0813">Transport</keyword>
<feature type="domain" description="Cytochrome c" evidence="22">
    <location>
        <begin position="107"/>
        <end position="186"/>
    </location>
</feature>
<dbReference type="OrthoDB" id="9811281at2"/>
<keyword evidence="16 19" id="KW-0408">Iron</keyword>
<dbReference type="AlphaFoldDB" id="A0A1T2L7C2"/>
<keyword evidence="9" id="KW-0812">Transmembrane</keyword>
<evidence type="ECO:0000313" key="24">
    <source>
        <dbReference type="Proteomes" id="UP000191110"/>
    </source>
</evidence>
<evidence type="ECO:0000256" key="6">
    <source>
        <dbReference type="ARBA" id="ARBA00022519"/>
    </source>
</evidence>
<dbReference type="GO" id="GO:0009055">
    <property type="term" value="F:electron transfer activity"/>
    <property type="evidence" value="ECO:0007669"/>
    <property type="project" value="InterPro"/>
</dbReference>
<evidence type="ECO:0000256" key="15">
    <source>
        <dbReference type="ARBA" id="ARBA00023002"/>
    </source>
</evidence>
<keyword evidence="17 19" id="KW-0406">Ion transport</keyword>
<keyword evidence="6 19" id="KW-0997">Cell inner membrane</keyword>
<evidence type="ECO:0000256" key="5">
    <source>
        <dbReference type="ARBA" id="ARBA00022475"/>
    </source>
</evidence>
<evidence type="ECO:0000256" key="1">
    <source>
        <dbReference type="ARBA" id="ARBA00004533"/>
    </source>
</evidence>
<evidence type="ECO:0000256" key="20">
    <source>
        <dbReference type="PIRSR" id="PIRSR000006-1"/>
    </source>
</evidence>
<dbReference type="InterPro" id="IPR036909">
    <property type="entry name" value="Cyt_c-like_dom_sf"/>
</dbReference>
<comment type="similarity">
    <text evidence="3 19">Belongs to the CcoP / FixP family.</text>
</comment>
<dbReference type="InterPro" id="IPR008168">
    <property type="entry name" value="Cyt_C_IC"/>
</dbReference>
<dbReference type="GO" id="GO:1902600">
    <property type="term" value="P:proton transmembrane transport"/>
    <property type="evidence" value="ECO:0007669"/>
    <property type="project" value="UniProtKB-KW"/>
</dbReference>
<keyword evidence="5 19" id="KW-1003">Cell membrane</keyword>
<evidence type="ECO:0000256" key="2">
    <source>
        <dbReference type="ARBA" id="ARBA00004673"/>
    </source>
</evidence>
<dbReference type="PROSITE" id="PS51007">
    <property type="entry name" value="CYTC"/>
    <property type="match status" value="2"/>
</dbReference>
<comment type="caution">
    <text evidence="23">The sequence shown here is derived from an EMBL/GenBank/DDBJ whole genome shotgun (WGS) entry which is preliminary data.</text>
</comment>
<dbReference type="PIRSF" id="PIRSF000006">
    <property type="entry name" value="Cbb3-Cox_fixP"/>
    <property type="match status" value="1"/>
</dbReference>
<evidence type="ECO:0000256" key="4">
    <source>
        <dbReference type="ARBA" id="ARBA00022448"/>
    </source>
</evidence>
<keyword evidence="10 19" id="KW-0479">Metal-binding</keyword>
<evidence type="ECO:0000256" key="8">
    <source>
        <dbReference type="ARBA" id="ARBA00022660"/>
    </source>
</evidence>
<dbReference type="UniPathway" id="UPA00705"/>
<evidence type="ECO:0000256" key="13">
    <source>
        <dbReference type="ARBA" id="ARBA00022982"/>
    </source>
</evidence>
<evidence type="ECO:0000256" key="10">
    <source>
        <dbReference type="ARBA" id="ARBA00022723"/>
    </source>
</evidence>
<keyword evidence="11" id="KW-0677">Repeat</keyword>
<keyword evidence="24" id="KW-1185">Reference proteome</keyword>
<keyword evidence="7 19" id="KW-0349">Heme</keyword>
<evidence type="ECO:0000256" key="17">
    <source>
        <dbReference type="ARBA" id="ARBA00023065"/>
    </source>
</evidence>
<dbReference type="PRINTS" id="PR00605">
    <property type="entry name" value="CYTCHROMECIC"/>
</dbReference>
<proteinExistence type="inferred from homology"/>
<feature type="binding site" description="axial binding residue" evidence="20">
    <location>
        <position position="253"/>
    </location>
    <ligand>
        <name>heme c</name>
        <dbReference type="ChEBI" id="CHEBI:61717"/>
        <label>1</label>
    </ligand>
    <ligandPart>
        <name>Fe</name>
        <dbReference type="ChEBI" id="CHEBI:18248"/>
    </ligandPart>
</feature>
<name>A0A1T2L7C2_9GAMM</name>
<evidence type="ECO:0000256" key="16">
    <source>
        <dbReference type="ARBA" id="ARBA00023004"/>
    </source>
</evidence>
<reference evidence="23 24" key="1">
    <citation type="submission" date="2016-11" db="EMBL/GenBank/DDBJ databases">
        <title>Mixed transmission modes and dynamic genome evolution in an obligate animal-bacterial symbiosis.</title>
        <authorList>
            <person name="Russell S.L."/>
            <person name="Corbett-Detig R.B."/>
            <person name="Cavanaugh C.M."/>
        </authorList>
    </citation>
    <scope>NUCLEOTIDE SEQUENCE [LARGE SCALE GENOMIC DNA]</scope>
    <source>
        <strain evidence="23">Sveles-Q1</strain>
    </source>
</reference>
<dbReference type="InterPro" id="IPR050597">
    <property type="entry name" value="Cytochrome_c_Oxidase_Subunit"/>
</dbReference>
<dbReference type="Gene3D" id="6.10.280.130">
    <property type="match status" value="1"/>
</dbReference>
<evidence type="ECO:0000256" key="21">
    <source>
        <dbReference type="PIRSR" id="PIRSR000006-2"/>
    </source>
</evidence>
<keyword evidence="12 19" id="KW-0375">Hydrogen ion transport</keyword>
<feature type="binding site" description="covalent" evidence="21">
    <location>
        <position position="120"/>
    </location>
    <ligand>
        <name>heme c</name>
        <dbReference type="ChEBI" id="CHEBI:61717"/>
        <label>1</label>
    </ligand>
</feature>
<accession>A0A1T2L7C2</accession>
<sequence length="279" mass="29911">MSENNPFPGENNTGHIWDDNLRELLNEPPGWWRIGFHASWICVVLYTIWYPSWPLIDGHFKGVSGWTSIGEYKEDLSAIEEIRAPYEAKLQGMSAAAILADDELSSYVSASAKVLFGDNCAACHGSGGQGGPNFPVLADDDWLYGGSIDAIQASISNGRQGMMTAHGKTLSSDEVDSLAQSIVDGNVTGNALYMGKACFACHGADGKGMAALGSANLTDSIYRFAGDQLESVKYTISHGVNDPSDAETRNAVMPKFGDKLSETDIKKLAVYVRKMGGGQ</sequence>
<organism evidence="23 24">
    <name type="scientific">Solemya pervernicosa gill symbiont</name>
    <dbReference type="NCBI Taxonomy" id="642797"/>
    <lineage>
        <taxon>Bacteria</taxon>
        <taxon>Pseudomonadati</taxon>
        <taxon>Pseudomonadota</taxon>
        <taxon>Gammaproteobacteria</taxon>
        <taxon>sulfur-oxidizing symbionts</taxon>
    </lineage>
</organism>
<dbReference type="Pfam" id="PF00034">
    <property type="entry name" value="Cytochrom_C"/>
    <property type="match status" value="1"/>
</dbReference>
<dbReference type="RefSeq" id="WP_078483073.1">
    <property type="nucleotide sequence ID" value="NZ_MPRL01000015.1"/>
</dbReference>
<dbReference type="EMBL" id="MPRL01000015">
    <property type="protein sequence ID" value="OOZ40973.1"/>
    <property type="molecule type" value="Genomic_DNA"/>
</dbReference>
<dbReference type="PANTHER" id="PTHR33751">
    <property type="entry name" value="CBB3-TYPE CYTOCHROME C OXIDASE SUBUNIT FIXP"/>
    <property type="match status" value="1"/>
</dbReference>
<evidence type="ECO:0000256" key="11">
    <source>
        <dbReference type="ARBA" id="ARBA00022737"/>
    </source>
</evidence>
<feature type="binding site" description="covalent" evidence="21">
    <location>
        <position position="123"/>
    </location>
    <ligand>
        <name>heme c</name>
        <dbReference type="ChEBI" id="CHEBI:61717"/>
        <label>1</label>
    </ligand>
</feature>
<evidence type="ECO:0000256" key="19">
    <source>
        <dbReference type="PIRNR" id="PIRNR000006"/>
    </source>
</evidence>
<keyword evidence="15 19" id="KW-0560">Oxidoreductase</keyword>
<evidence type="ECO:0000256" key="3">
    <source>
        <dbReference type="ARBA" id="ARBA00006113"/>
    </source>
</evidence>
<dbReference type="PANTHER" id="PTHR33751:SF1">
    <property type="entry name" value="CBB3-TYPE CYTOCHROME C OXIDASE SUBUNIT FIXP"/>
    <property type="match status" value="1"/>
</dbReference>
<keyword evidence="13 19" id="KW-0249">Electron transport</keyword>
<feature type="binding site" description="covalent" evidence="21">
    <location>
        <position position="198"/>
    </location>
    <ligand>
        <name>heme c</name>
        <dbReference type="ChEBI" id="CHEBI:61717"/>
        <label>2</label>
    </ligand>
</feature>
<dbReference type="InterPro" id="IPR038414">
    <property type="entry name" value="CcoP_N_sf"/>
</dbReference>
<dbReference type="InterPro" id="IPR004678">
    <property type="entry name" value="Cyt_c_oxidase_cbb3_su3"/>
</dbReference>
<feature type="binding site" description="axial binding residue" evidence="20">
    <location>
        <position position="124"/>
    </location>
    <ligand>
        <name>heme c</name>
        <dbReference type="ChEBI" id="CHEBI:61717"/>
        <label>1</label>
    </ligand>
    <ligandPart>
        <name>Fe</name>
        <dbReference type="ChEBI" id="CHEBI:18248"/>
    </ligandPart>
</feature>
<evidence type="ECO:0000256" key="9">
    <source>
        <dbReference type="ARBA" id="ARBA00022692"/>
    </source>
</evidence>
<gene>
    <name evidence="23" type="ORF">BOW53_05435</name>
</gene>
<dbReference type="GO" id="GO:0016491">
    <property type="term" value="F:oxidoreductase activity"/>
    <property type="evidence" value="ECO:0007669"/>
    <property type="project" value="UniProtKB-KW"/>
</dbReference>
<dbReference type="InterPro" id="IPR032858">
    <property type="entry name" value="CcoP_N"/>
</dbReference>
<evidence type="ECO:0000256" key="12">
    <source>
        <dbReference type="ARBA" id="ARBA00022781"/>
    </source>
</evidence>
<dbReference type="GO" id="GO:0006119">
    <property type="term" value="P:oxidative phosphorylation"/>
    <property type="evidence" value="ECO:0007669"/>
    <property type="project" value="UniProtKB-UniPathway"/>
</dbReference>
<dbReference type="Gene3D" id="1.10.760.10">
    <property type="entry name" value="Cytochrome c-like domain"/>
    <property type="match status" value="2"/>
</dbReference>
<keyword evidence="18 19" id="KW-0472">Membrane</keyword>
<feature type="binding site" description="axial binding residue" evidence="20">
    <location>
        <position position="202"/>
    </location>
    <ligand>
        <name>heme c</name>
        <dbReference type="ChEBI" id="CHEBI:61717"/>
        <label>2</label>
    </ligand>
    <ligandPart>
        <name>Fe</name>
        <dbReference type="ChEBI" id="CHEBI:18248"/>
    </ligandPart>
</feature>
<dbReference type="Pfam" id="PF14715">
    <property type="entry name" value="FixP_N"/>
    <property type="match status" value="1"/>
</dbReference>
<feature type="binding site" description="covalent" evidence="21">
    <location>
        <position position="201"/>
    </location>
    <ligand>
        <name>heme c</name>
        <dbReference type="ChEBI" id="CHEBI:61717"/>
        <label>2</label>
    </ligand>
</feature>
<feature type="binding site" description="axial binding residue" evidence="20">
    <location>
        <position position="163"/>
    </location>
    <ligand>
        <name>heme c</name>
        <dbReference type="ChEBI" id="CHEBI:61717"/>
        <label>2</label>
    </ligand>
    <ligandPart>
        <name>Fe</name>
        <dbReference type="ChEBI" id="CHEBI:18248"/>
    </ligandPart>
</feature>
<dbReference type="GO" id="GO:0005506">
    <property type="term" value="F:iron ion binding"/>
    <property type="evidence" value="ECO:0007669"/>
    <property type="project" value="InterPro"/>
</dbReference>
<evidence type="ECO:0000259" key="22">
    <source>
        <dbReference type="PROSITE" id="PS51007"/>
    </source>
</evidence>
<protein>
    <recommendedName>
        <fullName evidence="19">Cbb3-type cytochrome c oxidase subunit</fullName>
    </recommendedName>
</protein>
<dbReference type="SUPFAM" id="SSF46626">
    <property type="entry name" value="Cytochrome c"/>
    <property type="match status" value="2"/>
</dbReference>
<keyword evidence="8 19" id="KW-0679">Respiratory chain</keyword>
<dbReference type="Pfam" id="PF13442">
    <property type="entry name" value="Cytochrome_CBB3"/>
    <property type="match status" value="1"/>
</dbReference>
<feature type="domain" description="Cytochrome c" evidence="22">
    <location>
        <begin position="184"/>
        <end position="276"/>
    </location>
</feature>
<dbReference type="Proteomes" id="UP000191110">
    <property type="component" value="Unassembled WGS sequence"/>
</dbReference>
<evidence type="ECO:0000313" key="23">
    <source>
        <dbReference type="EMBL" id="OOZ40973.1"/>
    </source>
</evidence>